<feature type="signal peptide" evidence="1">
    <location>
        <begin position="1"/>
        <end position="24"/>
    </location>
</feature>
<gene>
    <name evidence="2" type="ORF">EEJ42_12250</name>
</gene>
<feature type="chain" id="PRO_5017949886" description="SH3b domain-containing protein" evidence="1">
    <location>
        <begin position="25"/>
        <end position="117"/>
    </location>
</feature>
<protein>
    <recommendedName>
        <fullName evidence="4">SH3b domain-containing protein</fullName>
    </recommendedName>
</protein>
<dbReference type="RefSeq" id="WP_123099974.1">
    <property type="nucleotide sequence ID" value="NZ_RIBZ01000162.1"/>
</dbReference>
<dbReference type="EMBL" id="RIBZ01000162">
    <property type="protein sequence ID" value="RNG28320.1"/>
    <property type="molecule type" value="Genomic_DNA"/>
</dbReference>
<name>A0A3M8WFW6_9ACTN</name>
<dbReference type="Gene3D" id="2.30.30.40">
    <property type="entry name" value="SH3 Domains"/>
    <property type="match status" value="1"/>
</dbReference>
<keyword evidence="3" id="KW-1185">Reference proteome</keyword>
<keyword evidence="1" id="KW-0732">Signal</keyword>
<evidence type="ECO:0000313" key="2">
    <source>
        <dbReference type="EMBL" id="RNG28320.1"/>
    </source>
</evidence>
<reference evidence="2 3" key="1">
    <citation type="submission" date="2018-11" db="EMBL/GenBank/DDBJ databases">
        <title>The Potential of Streptomyces as Biocontrol Agents against the Tomato grey mould, Botrytis cinerea (Gray mold) Frontiers in Microbiology.</title>
        <authorList>
            <person name="Li D."/>
        </authorList>
    </citation>
    <scope>NUCLEOTIDE SEQUENCE [LARGE SCALE GENOMIC DNA]</scope>
    <source>
        <strain evidence="2 3">NEAU-LD23</strain>
    </source>
</reference>
<evidence type="ECO:0000256" key="1">
    <source>
        <dbReference type="SAM" id="SignalP"/>
    </source>
</evidence>
<accession>A0A3M8WFW6</accession>
<evidence type="ECO:0000313" key="3">
    <source>
        <dbReference type="Proteomes" id="UP000275401"/>
    </source>
</evidence>
<proteinExistence type="predicted"/>
<organism evidence="2 3">
    <name type="scientific">Streptomyces botrytidirepellens</name>
    <dbReference type="NCBI Taxonomy" id="2486417"/>
    <lineage>
        <taxon>Bacteria</taxon>
        <taxon>Bacillati</taxon>
        <taxon>Actinomycetota</taxon>
        <taxon>Actinomycetes</taxon>
        <taxon>Kitasatosporales</taxon>
        <taxon>Streptomycetaceae</taxon>
        <taxon>Streptomyces</taxon>
    </lineage>
</organism>
<sequence length="117" mass="12302">MKMPARVAATVSMALTLTAGGAVAAASANAATSASGCHISASAVNVRSKPSSSSSINGVAYRNWSCRHIDSAYAKGTYWDKVRIKKTGVSGWVRDDLVRTPDDDDHTCLPEYPCPGR</sequence>
<comment type="caution">
    <text evidence="2">The sequence shown here is derived from an EMBL/GenBank/DDBJ whole genome shotgun (WGS) entry which is preliminary data.</text>
</comment>
<dbReference type="Proteomes" id="UP000275401">
    <property type="component" value="Unassembled WGS sequence"/>
</dbReference>
<dbReference type="AlphaFoldDB" id="A0A3M8WFW6"/>
<evidence type="ECO:0008006" key="4">
    <source>
        <dbReference type="Google" id="ProtNLM"/>
    </source>
</evidence>